<name>A0AAJ8BXN6_ASPNG</name>
<sequence length="298" mass="34042">MYFSLLVWLTSCMIAATLVLLCPEFHSRQRFNKWRETTPKKIPKKNKKRTKMMNIMGRGTADEVREAEYESLKCTISIQFQFTCVVQIKPGTLTLTMQMPRRLKQEYYYRIYSPERCQTQPKFRFDVNPGHVDKRDSLLEASKNLADGLPFLKPYNGYRSHSGDVRNSITYGQQKPCAVLCSDSACWSSGRIAGPAIIKAARRLGSRVSDSCADVDEFTIEMARNRGTDFAGYAEDALARYKVDANRGATSKKRRKRIRWETTAAGLFDRVVADEGHMLKAISTRVHQSVARLQARPF</sequence>
<feature type="chain" id="PRO_5044740384" description="SNF2 N-terminal domain-containing protein" evidence="1">
    <location>
        <begin position="22"/>
        <end position="298"/>
    </location>
</feature>
<dbReference type="GeneID" id="84592541"/>
<evidence type="ECO:0000313" key="2">
    <source>
        <dbReference type="RefSeq" id="XP_059604421.1"/>
    </source>
</evidence>
<evidence type="ECO:0000256" key="1">
    <source>
        <dbReference type="SAM" id="SignalP"/>
    </source>
</evidence>
<gene>
    <name evidence="2" type="ORF">An12g03800</name>
</gene>
<reference evidence="2" key="1">
    <citation type="submission" date="2025-02" db="EMBL/GenBank/DDBJ databases">
        <authorList>
            <consortium name="NCBI Genome Project"/>
        </authorList>
    </citation>
    <scope>NUCLEOTIDE SEQUENCE</scope>
</reference>
<proteinExistence type="predicted"/>
<organism evidence="2">
    <name type="scientific">Aspergillus niger</name>
    <dbReference type="NCBI Taxonomy" id="5061"/>
    <lineage>
        <taxon>Eukaryota</taxon>
        <taxon>Fungi</taxon>
        <taxon>Dikarya</taxon>
        <taxon>Ascomycota</taxon>
        <taxon>Pezizomycotina</taxon>
        <taxon>Eurotiomycetes</taxon>
        <taxon>Eurotiomycetidae</taxon>
        <taxon>Eurotiales</taxon>
        <taxon>Aspergillaceae</taxon>
        <taxon>Aspergillus</taxon>
        <taxon>Aspergillus subgen. Circumdati</taxon>
    </lineage>
</organism>
<dbReference type="RefSeq" id="XP_059604421.1">
    <property type="nucleotide sequence ID" value="XM_059750823.1"/>
</dbReference>
<dbReference type="AlphaFoldDB" id="A0AAJ8BXN6"/>
<protein>
    <recommendedName>
        <fullName evidence="3">SNF2 N-terminal domain-containing protein</fullName>
    </recommendedName>
</protein>
<feature type="signal peptide" evidence="1">
    <location>
        <begin position="1"/>
        <end position="21"/>
    </location>
</feature>
<dbReference type="VEuPathDB" id="FungiDB:An12g03800"/>
<reference evidence="2" key="2">
    <citation type="submission" date="2025-08" db="UniProtKB">
        <authorList>
            <consortium name="RefSeq"/>
        </authorList>
    </citation>
    <scope>IDENTIFICATION</scope>
</reference>
<dbReference type="KEGG" id="ang:An12g03800"/>
<keyword evidence="1" id="KW-0732">Signal</keyword>
<evidence type="ECO:0008006" key="3">
    <source>
        <dbReference type="Google" id="ProtNLM"/>
    </source>
</evidence>
<accession>A0AAJ8BXN6</accession>